<dbReference type="GO" id="GO:0005524">
    <property type="term" value="F:ATP binding"/>
    <property type="evidence" value="ECO:0007669"/>
    <property type="project" value="UniProtKB-KW"/>
</dbReference>
<evidence type="ECO:0000256" key="7">
    <source>
        <dbReference type="ARBA" id="ARBA00022741"/>
    </source>
</evidence>
<proteinExistence type="inferred from homology"/>
<dbReference type="FunFam" id="3.40.50.300:FF:000138">
    <property type="entry name" value="DNA helicase"/>
    <property type="match status" value="1"/>
</dbReference>
<keyword evidence="6" id="KW-0479">Metal-binding</keyword>
<dbReference type="InterPro" id="IPR012340">
    <property type="entry name" value="NA-bd_OB-fold"/>
</dbReference>
<dbReference type="Pfam" id="PF12619">
    <property type="entry name" value="MCM2_N"/>
    <property type="match status" value="1"/>
</dbReference>
<comment type="similarity">
    <text evidence="2">Belongs to the MCM family.</text>
</comment>
<dbReference type="PANTHER" id="PTHR11630">
    <property type="entry name" value="DNA REPLICATION LICENSING FACTOR MCM FAMILY MEMBER"/>
    <property type="match status" value="1"/>
</dbReference>
<dbReference type="GO" id="GO:0017116">
    <property type="term" value="F:single-stranded DNA helicase activity"/>
    <property type="evidence" value="ECO:0007669"/>
    <property type="project" value="TreeGrafter"/>
</dbReference>
<feature type="compositionally biased region" description="Acidic residues" evidence="16">
    <location>
        <begin position="156"/>
        <end position="167"/>
    </location>
</feature>
<evidence type="ECO:0000256" key="16">
    <source>
        <dbReference type="SAM" id="MobiDB-lite"/>
    </source>
</evidence>
<dbReference type="Pfam" id="PF14551">
    <property type="entry name" value="MCM_N"/>
    <property type="match status" value="1"/>
</dbReference>
<dbReference type="GO" id="GO:0043138">
    <property type="term" value="F:3'-5' DNA helicase activity"/>
    <property type="evidence" value="ECO:0007669"/>
    <property type="project" value="TreeGrafter"/>
</dbReference>
<keyword evidence="12" id="KW-0067">ATP-binding</keyword>
<dbReference type="PRINTS" id="PR01658">
    <property type="entry name" value="MCMPROTEIN2"/>
</dbReference>
<dbReference type="GO" id="GO:0008270">
    <property type="term" value="F:zinc ion binding"/>
    <property type="evidence" value="ECO:0007669"/>
    <property type="project" value="UniProtKB-KW"/>
</dbReference>
<evidence type="ECO:0000256" key="10">
    <source>
        <dbReference type="ARBA" id="ARBA00022806"/>
    </source>
</evidence>
<evidence type="ECO:0000256" key="6">
    <source>
        <dbReference type="ARBA" id="ARBA00022723"/>
    </source>
</evidence>
<dbReference type="PRINTS" id="PR01657">
    <property type="entry name" value="MCMFAMILY"/>
</dbReference>
<feature type="compositionally biased region" description="Acidic residues" evidence="16">
    <location>
        <begin position="65"/>
        <end position="79"/>
    </location>
</feature>
<feature type="region of interest" description="Disordered" evidence="16">
    <location>
        <begin position="118"/>
        <end position="167"/>
    </location>
</feature>
<evidence type="ECO:0000256" key="12">
    <source>
        <dbReference type="ARBA" id="ARBA00022840"/>
    </source>
</evidence>
<dbReference type="Gene3D" id="2.40.50.140">
    <property type="entry name" value="Nucleic acid-binding proteins"/>
    <property type="match status" value="1"/>
</dbReference>
<dbReference type="InterPro" id="IPR033762">
    <property type="entry name" value="MCM_OB"/>
</dbReference>
<comment type="subcellular location">
    <subcellularLocation>
        <location evidence="1">Nucleus</location>
    </subcellularLocation>
</comment>
<evidence type="ECO:0000256" key="4">
    <source>
        <dbReference type="ARBA" id="ARBA00018925"/>
    </source>
</evidence>
<feature type="compositionally biased region" description="Low complexity" evidence="16">
    <location>
        <begin position="991"/>
        <end position="1008"/>
    </location>
</feature>
<organism evidence="18 19">
    <name type="scientific">Prymnesium parvum</name>
    <name type="common">Toxic golden alga</name>
    <dbReference type="NCBI Taxonomy" id="97485"/>
    <lineage>
        <taxon>Eukaryota</taxon>
        <taxon>Haptista</taxon>
        <taxon>Haptophyta</taxon>
        <taxon>Prymnesiophyceae</taxon>
        <taxon>Prymnesiales</taxon>
        <taxon>Prymnesiaceae</taxon>
        <taxon>Prymnesium</taxon>
    </lineage>
</organism>
<keyword evidence="8" id="KW-0863">Zinc-finger</keyword>
<dbReference type="Gene3D" id="3.30.1640.10">
    <property type="entry name" value="mini-chromosome maintenance (MCM) complex, chain A, domain 1"/>
    <property type="match status" value="1"/>
</dbReference>
<dbReference type="InterPro" id="IPR041562">
    <property type="entry name" value="MCM_lid"/>
</dbReference>
<dbReference type="Gene3D" id="3.40.50.300">
    <property type="entry name" value="P-loop containing nucleotide triphosphate hydrolases"/>
    <property type="match status" value="1"/>
</dbReference>
<evidence type="ECO:0000256" key="9">
    <source>
        <dbReference type="ARBA" id="ARBA00022801"/>
    </source>
</evidence>
<dbReference type="Pfam" id="PF17855">
    <property type="entry name" value="MCM_lid"/>
    <property type="match status" value="1"/>
</dbReference>
<keyword evidence="15" id="KW-0131">Cell cycle</keyword>
<evidence type="ECO:0000313" key="18">
    <source>
        <dbReference type="EMBL" id="KAL1506921.1"/>
    </source>
</evidence>
<dbReference type="InterPro" id="IPR027417">
    <property type="entry name" value="P-loop_NTPase"/>
</dbReference>
<dbReference type="GO" id="GO:0003697">
    <property type="term" value="F:single-stranded DNA binding"/>
    <property type="evidence" value="ECO:0007669"/>
    <property type="project" value="TreeGrafter"/>
</dbReference>
<dbReference type="AlphaFoldDB" id="A0AB34IRX3"/>
<evidence type="ECO:0000256" key="1">
    <source>
        <dbReference type="ARBA" id="ARBA00004123"/>
    </source>
</evidence>
<reference evidence="18 19" key="1">
    <citation type="journal article" date="2024" name="Science">
        <title>Giant polyketide synthase enzymes in the biosynthesis of giant marine polyether toxins.</title>
        <authorList>
            <person name="Fallon T.R."/>
            <person name="Shende V.V."/>
            <person name="Wierzbicki I.H."/>
            <person name="Pendleton A.L."/>
            <person name="Watervoot N.F."/>
            <person name="Auber R.P."/>
            <person name="Gonzalez D.J."/>
            <person name="Wisecaver J.H."/>
            <person name="Moore B.S."/>
        </authorList>
    </citation>
    <scope>NUCLEOTIDE SEQUENCE [LARGE SCALE GENOMIC DNA]</scope>
    <source>
        <strain evidence="18 19">12B1</strain>
    </source>
</reference>
<dbReference type="InterPro" id="IPR027925">
    <property type="entry name" value="MCM_N"/>
</dbReference>
<evidence type="ECO:0000313" key="19">
    <source>
        <dbReference type="Proteomes" id="UP001515480"/>
    </source>
</evidence>
<dbReference type="Pfam" id="PF17207">
    <property type="entry name" value="MCM_OB"/>
    <property type="match status" value="1"/>
</dbReference>
<dbReference type="PROSITE" id="PS00847">
    <property type="entry name" value="MCM_1"/>
    <property type="match status" value="1"/>
</dbReference>
<feature type="region of interest" description="Disordered" evidence="16">
    <location>
        <begin position="1"/>
        <end position="79"/>
    </location>
</feature>
<dbReference type="Gene3D" id="2.20.28.10">
    <property type="match status" value="1"/>
</dbReference>
<evidence type="ECO:0000256" key="15">
    <source>
        <dbReference type="ARBA" id="ARBA00023306"/>
    </source>
</evidence>
<dbReference type="GO" id="GO:0000727">
    <property type="term" value="P:double-strand break repair via break-induced replication"/>
    <property type="evidence" value="ECO:0007669"/>
    <property type="project" value="TreeGrafter"/>
</dbReference>
<evidence type="ECO:0000259" key="17">
    <source>
        <dbReference type="PROSITE" id="PS50051"/>
    </source>
</evidence>
<dbReference type="PANTHER" id="PTHR11630:SF44">
    <property type="entry name" value="DNA REPLICATION LICENSING FACTOR MCM2"/>
    <property type="match status" value="1"/>
</dbReference>
<evidence type="ECO:0000256" key="13">
    <source>
        <dbReference type="ARBA" id="ARBA00023125"/>
    </source>
</evidence>
<dbReference type="Pfam" id="PF23669">
    <property type="entry name" value="WHD_MCM2"/>
    <property type="match status" value="1"/>
</dbReference>
<dbReference type="InterPro" id="IPR031327">
    <property type="entry name" value="MCM"/>
</dbReference>
<evidence type="ECO:0000256" key="5">
    <source>
        <dbReference type="ARBA" id="ARBA00022705"/>
    </source>
</evidence>
<evidence type="ECO:0000256" key="3">
    <source>
        <dbReference type="ARBA" id="ARBA00012551"/>
    </source>
</evidence>
<feature type="domain" description="MCM C-terminal AAA(+) ATPase" evidence="17">
    <location>
        <begin position="485"/>
        <end position="691"/>
    </location>
</feature>
<feature type="compositionally biased region" description="Basic and acidic residues" evidence="16">
    <location>
        <begin position="118"/>
        <end position="127"/>
    </location>
</feature>
<dbReference type="InterPro" id="IPR008045">
    <property type="entry name" value="MCM2"/>
</dbReference>
<feature type="compositionally biased region" description="Acidic residues" evidence="16">
    <location>
        <begin position="1021"/>
        <end position="1031"/>
    </location>
</feature>
<accession>A0AB34IRX3</accession>
<name>A0AB34IRX3_PRYPA</name>
<dbReference type="Proteomes" id="UP001515480">
    <property type="component" value="Unassembled WGS sequence"/>
</dbReference>
<keyword evidence="10" id="KW-0347">Helicase</keyword>
<dbReference type="SUPFAM" id="SSF52540">
    <property type="entry name" value="P-loop containing nucleoside triphosphate hydrolases"/>
    <property type="match status" value="1"/>
</dbReference>
<dbReference type="EMBL" id="JBGBPQ010000018">
    <property type="protein sequence ID" value="KAL1506921.1"/>
    <property type="molecule type" value="Genomic_DNA"/>
</dbReference>
<keyword evidence="5" id="KW-0235">DNA replication</keyword>
<dbReference type="InterPro" id="IPR059098">
    <property type="entry name" value="WHD_MCM2"/>
</dbReference>
<dbReference type="SUPFAM" id="SSF50249">
    <property type="entry name" value="Nucleic acid-binding proteins"/>
    <property type="match status" value="1"/>
</dbReference>
<evidence type="ECO:0000256" key="11">
    <source>
        <dbReference type="ARBA" id="ARBA00022833"/>
    </source>
</evidence>
<dbReference type="GO" id="GO:0042555">
    <property type="term" value="C:MCM complex"/>
    <property type="evidence" value="ECO:0007669"/>
    <property type="project" value="InterPro"/>
</dbReference>
<protein>
    <recommendedName>
        <fullName evidence="4">DNA replication licensing factor MCM2</fullName>
        <ecNumber evidence="3">3.6.4.12</ecNumber>
    </recommendedName>
</protein>
<keyword evidence="11" id="KW-0862">Zinc</keyword>
<dbReference type="SMART" id="SM00350">
    <property type="entry name" value="MCM"/>
    <property type="match status" value="1"/>
</dbReference>
<dbReference type="GO" id="GO:0005634">
    <property type="term" value="C:nucleus"/>
    <property type="evidence" value="ECO:0007669"/>
    <property type="project" value="UniProtKB-SubCell"/>
</dbReference>
<gene>
    <name evidence="18" type="ORF">AB1Y20_007785</name>
</gene>
<evidence type="ECO:0000256" key="8">
    <source>
        <dbReference type="ARBA" id="ARBA00022771"/>
    </source>
</evidence>
<evidence type="ECO:0000256" key="2">
    <source>
        <dbReference type="ARBA" id="ARBA00008010"/>
    </source>
</evidence>
<keyword evidence="9" id="KW-0378">Hydrolase</keyword>
<feature type="region of interest" description="Disordered" evidence="16">
    <location>
        <begin position="928"/>
        <end position="1031"/>
    </location>
</feature>
<sequence length="1031" mass="112907">MPPAKKQKRAVGPSAAGGGGPGDDSSSSGSSPPVSAPGSPDSPEPENEDGVGLSPEDNPNVAMGADEEDDGEDLLGEDMMADYRRIDALDAYEEDGLDDNDYGDIDFDARAAAEAALEERDLRERASRIPAALLASDDEDDERPERRRARRRQEAEDGAEEDPAAGIEELLDDDESGINLEDYHGPLAEWITSPAVSEEIKRRFRRFLTKHDGSGAEQNHAPSRYAERVRAMCAANSQSLEVSYLHLSHAVPILAIWVADCPKEMLQLLSEAAMEAVRIMFPNYREIHEHVLVRITELPIHDSIRDLRQVHMGCLVKVSGVVTRRSAVFPQLKICKYNCLSCGYILGPYTINGGGETKMQGVHCPSCHNKGPYALNAEQTVYCNYQKVTLQESPGSVPAGRLPRHKEVVLQFDLIDVARPGEEIEVTGIYTTNFDASLNRRSGFPVFSTMIEANHVLRKEELLSSRMLTDEDKKEIIKLSKDPALSQKIISSIAPSIWGHEDIKTCLALSMFGGVGKDVNGKHRIRGDINVLLLGDPGTAKSQFLKYIEKTAPRAVYTTGQGASAVGLTAAVRKDPSTGEWTLEGGALVLADKGVCLIDEFDKMNDSDRTSIHEAMEQQSISISKAGIITTLQARCSVVAAANPIKGRYDSALSFAENVDLTQPILSRFDCICVVKDTVDPITDERLAEFVVNSHRRSHPHADASEEPAAMRETETILEQPLLRKYIMYARQHIKPVLQDIDDAKIQKVYAELRQESSSGGVAVAVRHIESIIRMAEASARMHLREYVTESDVDLAISVLLTSVIKSQKYAVARQMDVKFRKYLVRKQDANELLLFKLRTLFHDAASLGALRRAHDADPDVAPVLEVDVEEFESKAREMRVFDLDPFYKSALFTGGKEPRHGFRKMMGSSGWEVIIRASDLDDFAKNKERASARGGDDDAPSSAHDEAEGWDTFEATGDGPLDDTESAEAFEPAVGSEAGSSPDQRRSPEEAAGAESAEFFEPAEGSEVSSPDQLGSPAEAEGDAPDESEG</sequence>
<dbReference type="GO" id="GO:0016787">
    <property type="term" value="F:hydrolase activity"/>
    <property type="evidence" value="ECO:0007669"/>
    <property type="project" value="UniProtKB-KW"/>
</dbReference>
<dbReference type="PROSITE" id="PS50051">
    <property type="entry name" value="MCM_2"/>
    <property type="match status" value="1"/>
</dbReference>
<feature type="compositionally biased region" description="Basic and acidic residues" evidence="16">
    <location>
        <begin position="928"/>
        <end position="937"/>
    </location>
</feature>
<dbReference type="GO" id="GO:1902975">
    <property type="term" value="P:mitotic DNA replication initiation"/>
    <property type="evidence" value="ECO:0007669"/>
    <property type="project" value="TreeGrafter"/>
</dbReference>
<dbReference type="Pfam" id="PF00493">
    <property type="entry name" value="MCM"/>
    <property type="match status" value="1"/>
</dbReference>
<comment type="caution">
    <text evidence="18">The sequence shown here is derived from an EMBL/GenBank/DDBJ whole genome shotgun (WGS) entry which is preliminary data.</text>
</comment>
<dbReference type="InterPro" id="IPR001208">
    <property type="entry name" value="MCM_dom"/>
</dbReference>
<dbReference type="InterPro" id="IPR018525">
    <property type="entry name" value="MCM_CS"/>
</dbReference>
<keyword evidence="14" id="KW-0539">Nucleus</keyword>
<keyword evidence="13" id="KW-0238">DNA-binding</keyword>
<evidence type="ECO:0000256" key="14">
    <source>
        <dbReference type="ARBA" id="ARBA00023242"/>
    </source>
</evidence>
<keyword evidence="7" id="KW-0547">Nucleotide-binding</keyword>
<dbReference type="EC" id="3.6.4.12" evidence="3"/>
<feature type="compositionally biased region" description="Low complexity" evidence="16">
    <location>
        <begin position="23"/>
        <end position="41"/>
    </location>
</feature>
<keyword evidence="19" id="KW-1185">Reference proteome</keyword>